<reference evidence="3" key="2">
    <citation type="submission" date="2020-05" db="EMBL/GenBank/DDBJ databases">
        <authorList>
            <person name="Kim H.-S."/>
            <person name="Proctor R.H."/>
            <person name="Brown D.W."/>
        </authorList>
    </citation>
    <scope>NUCLEOTIDE SEQUENCE</scope>
    <source>
        <strain evidence="3">NRRL 22465</strain>
    </source>
</reference>
<dbReference type="Proteomes" id="UP000635477">
    <property type="component" value="Unassembled WGS sequence"/>
</dbReference>
<feature type="region of interest" description="Disordered" evidence="1">
    <location>
        <begin position="91"/>
        <end position="110"/>
    </location>
</feature>
<sequence>MAESRDNEGLQVDYGHDNASKAPEAIPYYGQNTGYYVPEGNRDTTPHRSVPFGLSIWAFGVLIALITAVIVGGAVGGGLGAALANQNQSECASSNTSDSSQATSCNATSSATADDATKTTAYAPIRASDIANLTLDCPESKESQRPGSGYKFDVYCQMNGPQTPDGPITDIVSVPAYFLDDCLGACEEMTRNNKRDKKIPRCDSIAFTRQMNISRSDFGNCWLKNGKLDQDSEVWKLKDINMVYAELKT</sequence>
<evidence type="ECO:0000313" key="3">
    <source>
        <dbReference type="EMBL" id="KAF4977977.1"/>
    </source>
</evidence>
<feature type="transmembrane region" description="Helical" evidence="2">
    <location>
        <begin position="56"/>
        <end position="84"/>
    </location>
</feature>
<keyword evidence="4" id="KW-1185">Reference proteome</keyword>
<feature type="region of interest" description="Disordered" evidence="1">
    <location>
        <begin position="1"/>
        <end position="25"/>
    </location>
</feature>
<accession>A0A8H4XKQ4</accession>
<evidence type="ECO:0000256" key="1">
    <source>
        <dbReference type="SAM" id="MobiDB-lite"/>
    </source>
</evidence>
<dbReference type="AlphaFoldDB" id="A0A8H4XKQ4"/>
<proteinExistence type="predicted"/>
<reference evidence="3" key="1">
    <citation type="journal article" date="2020" name="BMC Genomics">
        <title>Correction to: Identification and distribution of gene clusters required for synthesis of sphingolipid metabolism inhibitors in diverse species of the filamentous fungus Fusarium.</title>
        <authorList>
            <person name="Kim H.S."/>
            <person name="Lohmar J.M."/>
            <person name="Busman M."/>
            <person name="Brown D.W."/>
            <person name="Naumann T.A."/>
            <person name="Divon H.H."/>
            <person name="Lysoe E."/>
            <person name="Uhlig S."/>
            <person name="Proctor R.H."/>
        </authorList>
    </citation>
    <scope>NUCLEOTIDE SEQUENCE</scope>
    <source>
        <strain evidence="3">NRRL 22465</strain>
    </source>
</reference>
<organism evidence="3 4">
    <name type="scientific">Fusarium zealandicum</name>
    <dbReference type="NCBI Taxonomy" id="1053134"/>
    <lineage>
        <taxon>Eukaryota</taxon>
        <taxon>Fungi</taxon>
        <taxon>Dikarya</taxon>
        <taxon>Ascomycota</taxon>
        <taxon>Pezizomycotina</taxon>
        <taxon>Sordariomycetes</taxon>
        <taxon>Hypocreomycetidae</taxon>
        <taxon>Hypocreales</taxon>
        <taxon>Nectriaceae</taxon>
        <taxon>Fusarium</taxon>
        <taxon>Fusarium staphyleae species complex</taxon>
    </lineage>
</organism>
<dbReference type="EMBL" id="JABEYC010000405">
    <property type="protein sequence ID" value="KAF4977977.1"/>
    <property type="molecule type" value="Genomic_DNA"/>
</dbReference>
<keyword evidence="2" id="KW-0472">Membrane</keyword>
<evidence type="ECO:0000256" key="2">
    <source>
        <dbReference type="SAM" id="Phobius"/>
    </source>
</evidence>
<protein>
    <recommendedName>
        <fullName evidence="5">Apple domain-containing protein</fullName>
    </recommendedName>
</protein>
<dbReference type="OrthoDB" id="5093685at2759"/>
<keyword evidence="2" id="KW-0812">Transmembrane</keyword>
<keyword evidence="2" id="KW-1133">Transmembrane helix</keyword>
<feature type="compositionally biased region" description="Low complexity" evidence="1">
    <location>
        <begin position="92"/>
        <end position="110"/>
    </location>
</feature>
<feature type="compositionally biased region" description="Basic and acidic residues" evidence="1">
    <location>
        <begin position="1"/>
        <end position="19"/>
    </location>
</feature>
<name>A0A8H4XKQ4_9HYPO</name>
<comment type="caution">
    <text evidence="3">The sequence shown here is derived from an EMBL/GenBank/DDBJ whole genome shotgun (WGS) entry which is preliminary data.</text>
</comment>
<gene>
    <name evidence="3" type="ORF">FZEAL_5569</name>
</gene>
<evidence type="ECO:0000313" key="4">
    <source>
        <dbReference type="Proteomes" id="UP000635477"/>
    </source>
</evidence>
<evidence type="ECO:0008006" key="5">
    <source>
        <dbReference type="Google" id="ProtNLM"/>
    </source>
</evidence>